<dbReference type="EMBL" id="BMGG01000003">
    <property type="protein sequence ID" value="GGC62900.1"/>
    <property type="molecule type" value="Genomic_DNA"/>
</dbReference>
<comment type="similarity">
    <text evidence="2 6">Belongs to the SURF1 family.</text>
</comment>
<evidence type="ECO:0000256" key="1">
    <source>
        <dbReference type="ARBA" id="ARBA00004370"/>
    </source>
</evidence>
<dbReference type="InterPro" id="IPR002994">
    <property type="entry name" value="Surf1/Shy1"/>
</dbReference>
<evidence type="ECO:0000313" key="8">
    <source>
        <dbReference type="EMBL" id="GGC62900.1"/>
    </source>
</evidence>
<evidence type="ECO:0000256" key="3">
    <source>
        <dbReference type="ARBA" id="ARBA00022692"/>
    </source>
</evidence>
<reference evidence="8" key="1">
    <citation type="journal article" date="2014" name="Int. J. Syst. Evol. Microbiol.">
        <title>Complete genome sequence of Corynebacterium casei LMG S-19264T (=DSM 44701T), isolated from a smear-ripened cheese.</title>
        <authorList>
            <consortium name="US DOE Joint Genome Institute (JGI-PGF)"/>
            <person name="Walter F."/>
            <person name="Albersmeier A."/>
            <person name="Kalinowski J."/>
            <person name="Ruckert C."/>
        </authorList>
    </citation>
    <scope>NUCLEOTIDE SEQUENCE</scope>
    <source>
        <strain evidence="8">CGMCC 1.12919</strain>
    </source>
</reference>
<feature type="transmembrane region" description="Helical" evidence="6">
    <location>
        <begin position="257"/>
        <end position="276"/>
    </location>
</feature>
<evidence type="ECO:0000256" key="6">
    <source>
        <dbReference type="RuleBase" id="RU363076"/>
    </source>
</evidence>
<evidence type="ECO:0000313" key="9">
    <source>
        <dbReference type="Proteomes" id="UP000637002"/>
    </source>
</evidence>
<dbReference type="PANTHER" id="PTHR23427">
    <property type="entry name" value="SURFEIT LOCUS PROTEIN"/>
    <property type="match status" value="1"/>
</dbReference>
<proteinExistence type="inferred from homology"/>
<dbReference type="RefSeq" id="WP_244641913.1">
    <property type="nucleotide sequence ID" value="NZ_BMGG01000003.1"/>
</dbReference>
<dbReference type="CDD" id="cd06662">
    <property type="entry name" value="SURF1"/>
    <property type="match status" value="1"/>
</dbReference>
<feature type="transmembrane region" description="Helical" evidence="6">
    <location>
        <begin position="46"/>
        <end position="66"/>
    </location>
</feature>
<keyword evidence="4 6" id="KW-1133">Transmembrane helix</keyword>
<dbReference type="PANTHER" id="PTHR23427:SF2">
    <property type="entry name" value="SURFEIT LOCUS PROTEIN 1"/>
    <property type="match status" value="1"/>
</dbReference>
<keyword evidence="5 6" id="KW-0472">Membrane</keyword>
<comment type="subcellular location">
    <subcellularLocation>
        <location evidence="6">Cell membrane</location>
        <topology evidence="6">Multi-pass membrane protein</topology>
    </subcellularLocation>
    <subcellularLocation>
        <location evidence="1">Membrane</location>
    </subcellularLocation>
</comment>
<gene>
    <name evidence="8" type="ORF">GCM10010994_21890</name>
</gene>
<evidence type="ECO:0000256" key="4">
    <source>
        <dbReference type="ARBA" id="ARBA00022989"/>
    </source>
</evidence>
<keyword evidence="9" id="KW-1185">Reference proteome</keyword>
<accession>A0A916U6U4</accession>
<dbReference type="InterPro" id="IPR045214">
    <property type="entry name" value="Surf1/Surf4"/>
</dbReference>
<evidence type="ECO:0000256" key="7">
    <source>
        <dbReference type="SAM" id="MobiDB-lite"/>
    </source>
</evidence>
<feature type="region of interest" description="Disordered" evidence="7">
    <location>
        <begin position="1"/>
        <end position="36"/>
    </location>
</feature>
<name>A0A916U6U4_9HYPH</name>
<dbReference type="AlphaFoldDB" id="A0A916U6U4"/>
<dbReference type="Pfam" id="PF02104">
    <property type="entry name" value="SURF1"/>
    <property type="match status" value="1"/>
</dbReference>
<protein>
    <recommendedName>
        <fullName evidence="6">SURF1-like protein</fullName>
    </recommendedName>
</protein>
<organism evidence="8 9">
    <name type="scientific">Chelatococcus reniformis</name>
    <dbReference type="NCBI Taxonomy" id="1494448"/>
    <lineage>
        <taxon>Bacteria</taxon>
        <taxon>Pseudomonadati</taxon>
        <taxon>Pseudomonadota</taxon>
        <taxon>Alphaproteobacteria</taxon>
        <taxon>Hyphomicrobiales</taxon>
        <taxon>Chelatococcaceae</taxon>
        <taxon>Chelatococcus</taxon>
    </lineage>
</organism>
<dbReference type="Proteomes" id="UP000637002">
    <property type="component" value="Unassembled WGS sequence"/>
</dbReference>
<keyword evidence="3 6" id="KW-0812">Transmembrane</keyword>
<dbReference type="GO" id="GO:0005886">
    <property type="term" value="C:plasma membrane"/>
    <property type="evidence" value="ECO:0007669"/>
    <property type="project" value="UniProtKB-SubCell"/>
</dbReference>
<evidence type="ECO:0000256" key="2">
    <source>
        <dbReference type="ARBA" id="ARBA00007165"/>
    </source>
</evidence>
<evidence type="ECO:0000256" key="5">
    <source>
        <dbReference type="ARBA" id="ARBA00023136"/>
    </source>
</evidence>
<dbReference type="PROSITE" id="PS50895">
    <property type="entry name" value="SURF1"/>
    <property type="match status" value="1"/>
</dbReference>
<sequence>MSDDSPAGSPRSAPKLSPPGNAEPGRHRPSPTCETDSRGPYRLHGLLWPAVATVIGLAILVGLGLWQLERRAWKTELLARIDARIHAAPTPLPPEAQWAQWTAAADEYRHVAATGRYRFDKQVLVRGNSPRERGTVVAGFAVITPLELASGATVLVNRGFIAEEMRDALVPLDRRTDPAAAITGLMRASQARTSFTPADDPGRGEWFTRDITAIAAAEKLARTAPFIIDADAKPGQIEGPRGGLTVVNFPNDHLQYALTWFGLAAALAGVFVVFAVRRMRGDRG</sequence>
<comment type="caution">
    <text evidence="8">The sequence shown here is derived from an EMBL/GenBank/DDBJ whole genome shotgun (WGS) entry which is preliminary data.</text>
</comment>
<keyword evidence="6" id="KW-1003">Cell membrane</keyword>
<reference evidence="8" key="2">
    <citation type="submission" date="2020-09" db="EMBL/GenBank/DDBJ databases">
        <authorList>
            <person name="Sun Q."/>
            <person name="Zhou Y."/>
        </authorList>
    </citation>
    <scope>NUCLEOTIDE SEQUENCE</scope>
    <source>
        <strain evidence="8">CGMCC 1.12919</strain>
    </source>
</reference>
<feature type="transmembrane region" description="Helical" evidence="6">
    <location>
        <begin position="136"/>
        <end position="156"/>
    </location>
</feature>